<sequence>MVPNCDAHLLQGGCSLEKESCLSDITFFWEFIQTQNLQILKNRLQQFWALRMNPNLFTCKVEVQVFYEEDISEELT</sequence>
<reference evidence="1 2" key="2">
    <citation type="journal article" date="2013" name="Plant Cell Physiol.">
        <title>Rice Annotation Project Database (RAP-DB): an integrative and interactive database for rice genomics.</title>
        <authorList>
            <person name="Sakai H."/>
            <person name="Lee S.S."/>
            <person name="Tanaka T."/>
            <person name="Numa H."/>
            <person name="Kim J."/>
            <person name="Kawahara Y."/>
            <person name="Wakimoto H."/>
            <person name="Yang C.C."/>
            <person name="Iwamoto M."/>
            <person name="Abe T."/>
            <person name="Yamada Y."/>
            <person name="Muto A."/>
            <person name="Inokuchi H."/>
            <person name="Ikemura T."/>
            <person name="Matsumoto T."/>
            <person name="Sasaki T."/>
            <person name="Itoh T."/>
        </authorList>
    </citation>
    <scope>NUCLEOTIDE SEQUENCE [LARGE SCALE GENOMIC DNA]</scope>
    <source>
        <strain evidence="2">cv. Nipponbare</strain>
    </source>
</reference>
<organism evidence="1 2">
    <name type="scientific">Oryza sativa subsp. japonica</name>
    <name type="common">Rice</name>
    <dbReference type="NCBI Taxonomy" id="39947"/>
    <lineage>
        <taxon>Eukaryota</taxon>
        <taxon>Viridiplantae</taxon>
        <taxon>Streptophyta</taxon>
        <taxon>Embryophyta</taxon>
        <taxon>Tracheophyta</taxon>
        <taxon>Spermatophyta</taxon>
        <taxon>Magnoliopsida</taxon>
        <taxon>Liliopsida</taxon>
        <taxon>Poales</taxon>
        <taxon>Poaceae</taxon>
        <taxon>BOP clade</taxon>
        <taxon>Oryzoideae</taxon>
        <taxon>Oryzeae</taxon>
        <taxon>Oryzinae</taxon>
        <taxon>Oryza</taxon>
        <taxon>Oryza sativa</taxon>
    </lineage>
</organism>
<dbReference type="EMBL" id="AP014958">
    <property type="protein sequence ID" value="BAS81685.1"/>
    <property type="molecule type" value="Genomic_DNA"/>
</dbReference>
<dbReference type="PaxDb" id="39947-A0A0P0VRF9"/>
<protein>
    <submittedName>
        <fullName evidence="1">Os02g0825850 protein</fullName>
    </submittedName>
</protein>
<reference evidence="2" key="1">
    <citation type="journal article" date="2005" name="Nature">
        <title>The map-based sequence of the rice genome.</title>
        <authorList>
            <consortium name="International rice genome sequencing project (IRGSP)"/>
            <person name="Matsumoto T."/>
            <person name="Wu J."/>
            <person name="Kanamori H."/>
            <person name="Katayose Y."/>
            <person name="Fujisawa M."/>
            <person name="Namiki N."/>
            <person name="Mizuno H."/>
            <person name="Yamamoto K."/>
            <person name="Antonio B.A."/>
            <person name="Baba T."/>
            <person name="Sakata K."/>
            <person name="Nagamura Y."/>
            <person name="Aoki H."/>
            <person name="Arikawa K."/>
            <person name="Arita K."/>
            <person name="Bito T."/>
            <person name="Chiden Y."/>
            <person name="Fujitsuka N."/>
            <person name="Fukunaka R."/>
            <person name="Hamada M."/>
            <person name="Harada C."/>
            <person name="Hayashi A."/>
            <person name="Hijishita S."/>
            <person name="Honda M."/>
            <person name="Hosokawa S."/>
            <person name="Ichikawa Y."/>
            <person name="Idonuma A."/>
            <person name="Iijima M."/>
            <person name="Ikeda M."/>
            <person name="Ikeno M."/>
            <person name="Ito K."/>
            <person name="Ito S."/>
            <person name="Ito T."/>
            <person name="Ito Y."/>
            <person name="Ito Y."/>
            <person name="Iwabuchi A."/>
            <person name="Kamiya K."/>
            <person name="Karasawa W."/>
            <person name="Kurita K."/>
            <person name="Katagiri S."/>
            <person name="Kikuta A."/>
            <person name="Kobayashi H."/>
            <person name="Kobayashi N."/>
            <person name="Machita K."/>
            <person name="Maehara T."/>
            <person name="Masukawa M."/>
            <person name="Mizubayashi T."/>
            <person name="Mukai Y."/>
            <person name="Nagasaki H."/>
            <person name="Nagata Y."/>
            <person name="Naito S."/>
            <person name="Nakashima M."/>
            <person name="Nakama Y."/>
            <person name="Nakamichi Y."/>
            <person name="Nakamura M."/>
            <person name="Meguro A."/>
            <person name="Negishi M."/>
            <person name="Ohta I."/>
            <person name="Ohta T."/>
            <person name="Okamoto M."/>
            <person name="Ono N."/>
            <person name="Saji S."/>
            <person name="Sakaguchi M."/>
            <person name="Sakai K."/>
            <person name="Shibata M."/>
            <person name="Shimokawa T."/>
            <person name="Song J."/>
            <person name="Takazaki Y."/>
            <person name="Terasawa K."/>
            <person name="Tsugane M."/>
            <person name="Tsuji K."/>
            <person name="Ueda S."/>
            <person name="Waki K."/>
            <person name="Yamagata H."/>
            <person name="Yamamoto M."/>
            <person name="Yamamoto S."/>
            <person name="Yamane H."/>
            <person name="Yoshiki S."/>
            <person name="Yoshihara R."/>
            <person name="Yukawa K."/>
            <person name="Zhong H."/>
            <person name="Yano M."/>
            <person name="Yuan Q."/>
            <person name="Ouyang S."/>
            <person name="Liu J."/>
            <person name="Jones K.M."/>
            <person name="Gansberger K."/>
            <person name="Moffat K."/>
            <person name="Hill J."/>
            <person name="Bera J."/>
            <person name="Fadrosh D."/>
            <person name="Jin S."/>
            <person name="Johri S."/>
            <person name="Kim M."/>
            <person name="Overton L."/>
            <person name="Reardon M."/>
            <person name="Tsitrin T."/>
            <person name="Vuong H."/>
            <person name="Weaver B."/>
            <person name="Ciecko A."/>
            <person name="Tallon L."/>
            <person name="Jackson J."/>
            <person name="Pai G."/>
            <person name="Aken S.V."/>
            <person name="Utterback T."/>
            <person name="Reidmuller S."/>
            <person name="Feldblyum T."/>
            <person name="Hsiao J."/>
            <person name="Zismann V."/>
            <person name="Iobst S."/>
            <person name="de Vazeille A.R."/>
            <person name="Buell C.R."/>
            <person name="Ying K."/>
            <person name="Li Y."/>
            <person name="Lu T."/>
            <person name="Huang Y."/>
            <person name="Zhao Q."/>
            <person name="Feng Q."/>
            <person name="Zhang L."/>
            <person name="Zhu J."/>
            <person name="Weng Q."/>
            <person name="Mu J."/>
            <person name="Lu Y."/>
            <person name="Fan D."/>
            <person name="Liu Y."/>
            <person name="Guan J."/>
            <person name="Zhang Y."/>
            <person name="Yu S."/>
            <person name="Liu X."/>
            <person name="Zhang Y."/>
            <person name="Hong G."/>
            <person name="Han B."/>
            <person name="Choisne N."/>
            <person name="Demange N."/>
            <person name="Orjeda G."/>
            <person name="Samain S."/>
            <person name="Cattolico L."/>
            <person name="Pelletier E."/>
            <person name="Couloux A."/>
            <person name="Segurens B."/>
            <person name="Wincker P."/>
            <person name="D'Hont A."/>
            <person name="Scarpelli C."/>
            <person name="Weissenbach J."/>
            <person name="Salanoubat M."/>
            <person name="Quetier F."/>
            <person name="Yu Y."/>
            <person name="Kim H.R."/>
            <person name="Rambo T."/>
            <person name="Currie J."/>
            <person name="Collura K."/>
            <person name="Luo M."/>
            <person name="Yang T."/>
            <person name="Ammiraju J.S.S."/>
            <person name="Engler F."/>
            <person name="Soderlund C."/>
            <person name="Wing R.A."/>
            <person name="Palmer L.E."/>
            <person name="de la Bastide M."/>
            <person name="Spiegel L."/>
            <person name="Nascimento L."/>
            <person name="Zutavern T."/>
            <person name="O'Shaughnessy A."/>
            <person name="Dike S."/>
            <person name="Dedhia N."/>
            <person name="Preston R."/>
            <person name="Balija V."/>
            <person name="McCombie W.R."/>
            <person name="Chow T."/>
            <person name="Chen H."/>
            <person name="Chung M."/>
            <person name="Chen C."/>
            <person name="Shaw J."/>
            <person name="Wu H."/>
            <person name="Hsiao K."/>
            <person name="Chao Y."/>
            <person name="Chu M."/>
            <person name="Cheng C."/>
            <person name="Hour A."/>
            <person name="Lee P."/>
            <person name="Lin S."/>
            <person name="Lin Y."/>
            <person name="Liou J."/>
            <person name="Liu S."/>
            <person name="Hsing Y."/>
            <person name="Raghuvanshi S."/>
            <person name="Mohanty A."/>
            <person name="Bharti A.K."/>
            <person name="Gaur A."/>
            <person name="Gupta V."/>
            <person name="Kumar D."/>
            <person name="Ravi V."/>
            <person name="Vij S."/>
            <person name="Kapur A."/>
            <person name="Khurana P."/>
            <person name="Khurana P."/>
            <person name="Khurana J.P."/>
            <person name="Tyagi A.K."/>
            <person name="Gaikwad K."/>
            <person name="Singh A."/>
            <person name="Dalal V."/>
            <person name="Srivastava S."/>
            <person name="Dixit A."/>
            <person name="Pal A.K."/>
            <person name="Ghazi I.A."/>
            <person name="Yadav M."/>
            <person name="Pandit A."/>
            <person name="Bhargava A."/>
            <person name="Sureshbabu K."/>
            <person name="Batra K."/>
            <person name="Sharma T.R."/>
            <person name="Mohapatra T."/>
            <person name="Singh N.K."/>
            <person name="Messing J."/>
            <person name="Nelson A.B."/>
            <person name="Fuks G."/>
            <person name="Kavchok S."/>
            <person name="Keizer G."/>
            <person name="Linton E."/>
            <person name="Llaca V."/>
            <person name="Song R."/>
            <person name="Tanyolac B."/>
            <person name="Young S."/>
            <person name="Ho-Il K."/>
            <person name="Hahn J.H."/>
            <person name="Sangsakoo G."/>
            <person name="Vanavichit A."/>
            <person name="de Mattos Luiz.A.T."/>
            <person name="Zimmer P.D."/>
            <person name="Malone G."/>
            <person name="Dellagostin O."/>
            <person name="de Oliveira A.C."/>
            <person name="Bevan M."/>
            <person name="Bancroft I."/>
            <person name="Minx P."/>
            <person name="Cordum H."/>
            <person name="Wilson R."/>
            <person name="Cheng Z."/>
            <person name="Jin W."/>
            <person name="Jiang J."/>
            <person name="Leong S.A."/>
            <person name="Iwama H."/>
            <person name="Gojobori T."/>
            <person name="Itoh T."/>
            <person name="Niimura Y."/>
            <person name="Fujii Y."/>
            <person name="Habara T."/>
            <person name="Sakai H."/>
            <person name="Sato Y."/>
            <person name="Wilson G."/>
            <person name="Kumar K."/>
            <person name="McCouch S."/>
            <person name="Juretic N."/>
            <person name="Hoen D."/>
            <person name="Wright S."/>
            <person name="Bruskiewich R."/>
            <person name="Bureau T."/>
            <person name="Miyao A."/>
            <person name="Hirochika H."/>
            <person name="Nishikawa T."/>
            <person name="Kadowaki K."/>
            <person name="Sugiura M."/>
            <person name="Burr B."/>
            <person name="Sasaki T."/>
        </authorList>
    </citation>
    <scope>NUCLEOTIDE SEQUENCE [LARGE SCALE GENOMIC DNA]</scope>
    <source>
        <strain evidence="2">cv. Nipponbare</strain>
    </source>
</reference>
<gene>
    <name evidence="1" type="ordered locus">Os02g0825850</name>
    <name evidence="1" type="ORF">OSNPB_020825850</name>
</gene>
<reference evidence="1 2" key="3">
    <citation type="journal article" date="2013" name="Rice">
        <title>Improvement of the Oryza sativa Nipponbare reference genome using next generation sequence and optical map data.</title>
        <authorList>
            <person name="Kawahara Y."/>
            <person name="de la Bastide M."/>
            <person name="Hamilton J.P."/>
            <person name="Kanamori H."/>
            <person name="McCombie W.R."/>
            <person name="Ouyang S."/>
            <person name="Schwartz D.C."/>
            <person name="Tanaka T."/>
            <person name="Wu J."/>
            <person name="Zhou S."/>
            <person name="Childs K.L."/>
            <person name="Davidson R.M."/>
            <person name="Lin H."/>
            <person name="Quesada-Ocampo L."/>
            <person name="Vaillancourt B."/>
            <person name="Sakai H."/>
            <person name="Lee S.S."/>
            <person name="Kim J."/>
            <person name="Numa H."/>
            <person name="Itoh T."/>
            <person name="Buell C.R."/>
            <person name="Matsumoto T."/>
        </authorList>
    </citation>
    <scope>NUCLEOTIDE SEQUENCE [LARGE SCALE GENOMIC DNA]</scope>
    <source>
        <strain evidence="2">cv. Nipponbare</strain>
    </source>
</reference>
<evidence type="ECO:0000313" key="2">
    <source>
        <dbReference type="Proteomes" id="UP000059680"/>
    </source>
</evidence>
<keyword evidence="2" id="KW-1185">Reference proteome</keyword>
<dbReference type="Proteomes" id="UP000059680">
    <property type="component" value="Chromosome 2"/>
</dbReference>
<evidence type="ECO:0000313" key="1">
    <source>
        <dbReference type="EMBL" id="BAS81685.1"/>
    </source>
</evidence>
<dbReference type="Gramene" id="Os02t0825850-00">
    <property type="protein sequence ID" value="Os02t0825850-00"/>
    <property type="gene ID" value="Os02g0825850"/>
</dbReference>
<name>A0A0P0VRF9_ORYSJ</name>
<accession>A0A0P0VRF9</accession>
<dbReference type="InParanoid" id="A0A0P0VRF9"/>
<proteinExistence type="predicted"/>
<dbReference type="AlphaFoldDB" id="A0A0P0VRF9"/>